<dbReference type="InterPro" id="IPR001584">
    <property type="entry name" value="Integrase_cat-core"/>
</dbReference>
<dbReference type="PANTHER" id="PTHR11439:SF495">
    <property type="entry name" value="REVERSE TRANSCRIPTASE, RNA-DEPENDENT DNA POLYMERASE-RELATED"/>
    <property type="match status" value="1"/>
</dbReference>
<dbReference type="InterPro" id="IPR013103">
    <property type="entry name" value="RVT_2"/>
</dbReference>
<feature type="region of interest" description="Disordered" evidence="1">
    <location>
        <begin position="474"/>
        <end position="503"/>
    </location>
</feature>
<feature type="region of interest" description="Disordered" evidence="1">
    <location>
        <begin position="2297"/>
        <end position="2328"/>
    </location>
</feature>
<feature type="compositionally biased region" description="Low complexity" evidence="1">
    <location>
        <begin position="2125"/>
        <end position="2140"/>
    </location>
</feature>
<feature type="region of interest" description="Disordered" evidence="1">
    <location>
        <begin position="2115"/>
        <end position="2265"/>
    </location>
</feature>
<protein>
    <submittedName>
        <fullName evidence="3">Integrase, catalytic region, zinc finger, CCHC-type, peptidase aspartic, catalytic</fullName>
    </submittedName>
</protein>
<feature type="compositionally biased region" description="Polar residues" evidence="1">
    <location>
        <begin position="1326"/>
        <end position="1337"/>
    </location>
</feature>
<evidence type="ECO:0000313" key="3">
    <source>
        <dbReference type="EMBL" id="GEU74451.1"/>
    </source>
</evidence>
<feature type="region of interest" description="Disordered" evidence="1">
    <location>
        <begin position="223"/>
        <end position="250"/>
    </location>
</feature>
<feature type="compositionally biased region" description="Basic and acidic residues" evidence="1">
    <location>
        <begin position="2416"/>
        <end position="2431"/>
    </location>
</feature>
<feature type="compositionally biased region" description="Low complexity" evidence="1">
    <location>
        <begin position="2313"/>
        <end position="2328"/>
    </location>
</feature>
<gene>
    <name evidence="3" type="ORF">Tci_046429</name>
</gene>
<feature type="compositionally biased region" description="Basic and acidic residues" evidence="1">
    <location>
        <begin position="2153"/>
        <end position="2166"/>
    </location>
</feature>
<name>A0A6L2MKD3_TANCI</name>
<evidence type="ECO:0000259" key="2">
    <source>
        <dbReference type="PROSITE" id="PS50994"/>
    </source>
</evidence>
<feature type="domain" description="Integrase catalytic" evidence="2">
    <location>
        <begin position="1431"/>
        <end position="1505"/>
    </location>
</feature>
<sequence>MILELVELGPLIWPTIEENRMTTTKKYEELSGTKKIQADCDLKATNIILQGLPIDVYSLVNHHRVAKDLWERVQLLMQGKNNLGQQRVVKCFNCQGEVHMARQCVKPKRKIDATWFRDKVLLVEDKDRKAQQIRLMLYDGSVIAKVTNVISITDSKETLMLEEESQSKMLLKQSNLNVLEKKVNIKPINYAELNRLSKNFDKCFVPQQELSDEQAFWLQTSHPNTNQSASSPVKIEAPQELPKKKNKVEDHSRIVKSSFNKSDYVVEPSRNANVQHSKLNTNYELMCVKCNSSMFDARHELCFLEFVFDINASSKSKSIKKAKKKEECKPTGKVFTKIRYNWRPTGKTFTLVGNVCPLTRITATNKVPFKEPIPLEVVAEQYVVTKVYTKRPKYLESGYSKHMIRDHSQLTNFVHNEDFDKLQAKADIVPVVATPRAIDLVDSPMSTSIDRDAPSTLIPSTQAQEHSLIISQGFNKSPKTPHFHDDPLHESLHEDSTSQGSSSNVRRIYTSFESLGRWTKDHPIANVIEYPSHSVSTRNKLKEEVYVPKPERFVDQDKSLHVYKCKKALYGLKQAPRACDSIDTPMVEKSKLDEDLQGKSVDATLYHGMIGSSKANQKALKCGEQIFRYLKGTINMGLWYSKDTSMSLIAYVDADHAGCYDTRRSTSGSAQFLCDKLVENGIVELYFIRMKYQLADIFTKPLETERFNFLIEKLGADNRPPILKKDIYDSWESIMELYMLNRQHGRMIFESVENGLLLWPTVEENGVTRPKKYSNLSAMEAIQPDCDVKPTNIILQGLPPETKWKQFYGNRGLLFVTTVREKDTCQSSAQSQRGKEMRHGLRIRCPCQAQANGKVLHEEELEFLADPGIVETQSTQYVITNNADYQANDLDAYDSDCDETYSAKIALMANLSHYGSDNLTEVHNPDNVTNNVIDQDVQNSSFSAQQDDLTLSVIEQLKTQVVNSTKINQDNKNVNEILTAELERYKDQTELSAEQVFWSQNSRHSEEPNLSSRTTIVEVPKELPKVSMVNSSLKKLKFHLARFDLAVEQHYVEKNRFQDKMKEVLKENERLLKQAISTDIVNIVVNANVKYAYKKGTRGNIELDHRVTKLVTENEHLKQTYKQLYDSIKSSRVRSKEQCDDLIKQVNIKYAKNSDLNASLQEKVLVITALKDTLSKLKGKVVVNESVTLHPIDPELLRINVAPLAPKLRNNRTTHYDYLKHTQEETATLREIVENKRLLNPLNTSLDYVCKYTKQIQELLIILKQTCLCINDLGTKLMAVTPVNNNKNIRFTEHIPSSGNTPIEITSSTNIVSNKPVLSSTGVNLLTSASGSQPQGNTKKDRIQQTQSKAKKNKLDDNPRNVRPSLHNKKSVVNTKVISSVPNSKLNVNSDIKCATCNGCLFFDNHDSCVLEFINSVNARVKSKSAKKLVGISYETSVARSLQQNGVVERRNRTLIEVACTMLIYAQAPLFLWAEVVATTCYTENRSIIRIHHGETPYELLHNKLPGLSFLHVFGAICYPTNDSENLGKLQPNADIGIFIGYAPTKKAFRIYNRHTRRIFETIHVDFDELTAMASEQSSYGPALNEMTHATISSGLVPKPSSSTPYVPPSKNDWDLLFQLLFDELLTPSLSVDHLVPAVIALIADNMVVYQMDVNTAFSNGNLREEVYVSQPDGFVDQDNPNHMYKLKKALNGLKQSPHACPRGIFINQSKYALESLSKYGFESYDLVDTPMVEKSKLDEDKEGKAVDLLYYRGMIGTLLYLTASKPNLQFAICMCARYQARPTEKHIRAVKRIFRYLCGTINQGLWYPKDSLIALTAFADANHHIDIIYHFIKKQVENGVIKLYFVNTEYQLADLLTKALGRDRIEFLINKLGMRSFTPETLKQLTDEVDELWWTMDMTIDQHVALDEAVVPHASRLRIGKSNFHLKSDISSKESTLQLAYDVLRLTPFYKVFLVTADVPKIYMQESWATATVHHHSIRGEIKRLTNVNINKLHQPWRSFTTIINKCLSEKSTGYNSLRLSQALILWGLYHKKNVDFTYLLWEDFVYQVEHKDEKKSNEIDDQMFTTIKLVSRHQNTQQLDAMLPIELINEDIRNSKAYKEYYVVATGAAPPKTKASVRKTKCSSDTTVTPPTAATGVDEGTGIIPGVPDVPTKESDKEISWKSSDEEDDDDQDNENKDDDDQDEGDDDDDQDEGNDDDQDSYKEGTEFIHPKLSIHDEEETKDEESFDPVAKIPKNSDDEGNDEENLDLNVGMEDGQDEEDDEDELYRDVNINLEGRVVQMVDVYTTQEFKDSHVSLTPVNPDGQQQSSSAPTTMAPLPLSAPTLTPSTIANISTVPQAPTPSTTAPSTLLQDLPNFGSLFGFDHRIKTLEANFSEFMQTNQFAGAISYIPGIVQRYMDQRMNEAVKGSKRRREGKEPELTSAPKEKATRTTSKSTQVSKSRQTSTSESTTAEEPMQTTHDLAEPSHLEFETATYGSIQPWISELAKQIDSRSFFNELMDTPVDFSVFLMNRLKVDTLTLELLVGPTYELMKGSCKILVELEFFLEEFYKATTDQLDWINPEGHQYPHNLIKPLPLILNSQGHRISCLITSSTTTSSIYVEVPQVTSTQHLSPRQRQESARDVDSKRRIIDVTELKIVEWHNYKHLDWTTVRKDDDKLYKFKEGDFKRLRIQYIEDMLLLLLFPEPEGSTQGYPLVSVEVLRYYKRSKSENMGIVSTEMELILEHTQQGIIHEVLICLILSNQECVELPLEEEFLSFIKELGYSGKCDMLSAIRTNQMHQPWRTFAAIINSASSGRQQELIGSGNHELKSCRVCTTRRMLTMFFCSRKNLCIKLTIEK</sequence>
<accession>A0A6L2MKD3</accession>
<dbReference type="GO" id="GO:0015074">
    <property type="term" value="P:DNA integration"/>
    <property type="evidence" value="ECO:0007669"/>
    <property type="project" value="InterPro"/>
</dbReference>
<feature type="compositionally biased region" description="Low complexity" evidence="1">
    <location>
        <begin position="2446"/>
        <end position="2456"/>
    </location>
</feature>
<dbReference type="PROSITE" id="PS50994">
    <property type="entry name" value="INTEGRASE"/>
    <property type="match status" value="1"/>
</dbReference>
<feature type="region of interest" description="Disordered" evidence="1">
    <location>
        <begin position="2406"/>
        <end position="2466"/>
    </location>
</feature>
<organism evidence="3">
    <name type="scientific">Tanacetum cinerariifolium</name>
    <name type="common">Dalmatian daisy</name>
    <name type="synonym">Chrysanthemum cinerariifolium</name>
    <dbReference type="NCBI Taxonomy" id="118510"/>
    <lineage>
        <taxon>Eukaryota</taxon>
        <taxon>Viridiplantae</taxon>
        <taxon>Streptophyta</taxon>
        <taxon>Embryophyta</taxon>
        <taxon>Tracheophyta</taxon>
        <taxon>Spermatophyta</taxon>
        <taxon>Magnoliopsida</taxon>
        <taxon>eudicotyledons</taxon>
        <taxon>Gunneridae</taxon>
        <taxon>Pentapetalae</taxon>
        <taxon>asterids</taxon>
        <taxon>campanulids</taxon>
        <taxon>Asterales</taxon>
        <taxon>Asteraceae</taxon>
        <taxon>Asteroideae</taxon>
        <taxon>Anthemideae</taxon>
        <taxon>Anthemidinae</taxon>
        <taxon>Tanacetum</taxon>
    </lineage>
</organism>
<feature type="compositionally biased region" description="Acidic residues" evidence="1">
    <location>
        <begin position="2167"/>
        <end position="2201"/>
    </location>
</feature>
<feature type="compositionally biased region" description="Basic and acidic residues" evidence="1">
    <location>
        <begin position="241"/>
        <end position="250"/>
    </location>
</feature>
<comment type="caution">
    <text evidence="3">The sequence shown here is derived from an EMBL/GenBank/DDBJ whole genome shotgun (WGS) entry which is preliminary data.</text>
</comment>
<dbReference type="InterPro" id="IPR012337">
    <property type="entry name" value="RNaseH-like_sf"/>
</dbReference>
<reference evidence="3" key="1">
    <citation type="journal article" date="2019" name="Sci. Rep.">
        <title>Draft genome of Tanacetum cinerariifolium, the natural source of mosquito coil.</title>
        <authorList>
            <person name="Yamashiro T."/>
            <person name="Shiraishi A."/>
            <person name="Satake H."/>
            <person name="Nakayama K."/>
        </authorList>
    </citation>
    <scope>NUCLEOTIDE SEQUENCE</scope>
</reference>
<feature type="compositionally biased region" description="Polar residues" evidence="1">
    <location>
        <begin position="2432"/>
        <end position="2445"/>
    </location>
</feature>
<dbReference type="InterPro" id="IPR036397">
    <property type="entry name" value="RNaseH_sf"/>
</dbReference>
<dbReference type="Gene3D" id="3.30.420.10">
    <property type="entry name" value="Ribonuclease H-like superfamily/Ribonuclease H"/>
    <property type="match status" value="1"/>
</dbReference>
<feature type="compositionally biased region" description="Acidic residues" evidence="1">
    <location>
        <begin position="2219"/>
        <end position="2229"/>
    </location>
</feature>
<dbReference type="SUPFAM" id="SSF53098">
    <property type="entry name" value="Ribonuclease H-like"/>
    <property type="match status" value="1"/>
</dbReference>
<dbReference type="GO" id="GO:0003676">
    <property type="term" value="F:nucleic acid binding"/>
    <property type="evidence" value="ECO:0007669"/>
    <property type="project" value="InterPro"/>
</dbReference>
<dbReference type="InterPro" id="IPR057670">
    <property type="entry name" value="SH3_retrovirus"/>
</dbReference>
<feature type="compositionally biased region" description="Polar residues" evidence="1">
    <location>
        <begin position="2297"/>
        <end position="2312"/>
    </location>
</feature>
<feature type="compositionally biased region" description="Basic and acidic residues" evidence="1">
    <location>
        <begin position="482"/>
        <end position="496"/>
    </location>
</feature>
<proteinExistence type="predicted"/>
<evidence type="ECO:0000256" key="1">
    <source>
        <dbReference type="SAM" id="MobiDB-lite"/>
    </source>
</evidence>
<dbReference type="Pfam" id="PF07727">
    <property type="entry name" value="RVT_2"/>
    <property type="match status" value="1"/>
</dbReference>
<feature type="compositionally biased region" description="Basic and acidic residues" evidence="1">
    <location>
        <begin position="2202"/>
        <end position="2218"/>
    </location>
</feature>
<dbReference type="PANTHER" id="PTHR11439">
    <property type="entry name" value="GAG-POL-RELATED RETROTRANSPOSON"/>
    <property type="match status" value="1"/>
</dbReference>
<feature type="region of interest" description="Disordered" evidence="1">
    <location>
        <begin position="1326"/>
        <end position="1369"/>
    </location>
</feature>
<dbReference type="Pfam" id="PF25597">
    <property type="entry name" value="SH3_retrovirus"/>
    <property type="match status" value="1"/>
</dbReference>
<dbReference type="EMBL" id="BKCJ010006886">
    <property type="protein sequence ID" value="GEU74451.1"/>
    <property type="molecule type" value="Genomic_DNA"/>
</dbReference>